<evidence type="ECO:0000313" key="3">
    <source>
        <dbReference type="EMBL" id="CAG7726487.1"/>
    </source>
</evidence>
<feature type="chain" id="PRO_5035224524" evidence="2">
    <location>
        <begin position="21"/>
        <end position="187"/>
    </location>
</feature>
<accession>A0A8J2JXM4</accession>
<sequence length="187" mass="20813">MMVITCTVIPALLIIHDGLAYLPRVVSKVIALRTSHNAFKTAAEENARVTKFIEVYRATEVLVTTFNALSCDVGPVAQFAWMAITTMGLVVILRSNCWHERILACFLIVVNVCTGVIYCHVSGSIHEKSKEILLGLRRKCHVKYNQLRLKALQPIKIYCGPLFYFDKSIFISAVGAIQDTTITIVLA</sequence>
<gene>
    <name evidence="3" type="ORF">AFUS01_LOCUS15399</name>
</gene>
<feature type="signal peptide" evidence="2">
    <location>
        <begin position="1"/>
        <end position="20"/>
    </location>
</feature>
<dbReference type="EMBL" id="CAJVCH010136180">
    <property type="protein sequence ID" value="CAG7726487.1"/>
    <property type="molecule type" value="Genomic_DNA"/>
</dbReference>
<protein>
    <submittedName>
        <fullName evidence="3">Uncharacterized protein</fullName>
    </submittedName>
</protein>
<dbReference type="AlphaFoldDB" id="A0A8J2JXM4"/>
<keyword evidence="4" id="KW-1185">Reference proteome</keyword>
<name>A0A8J2JXM4_9HEXA</name>
<proteinExistence type="predicted"/>
<keyword evidence="1" id="KW-0812">Transmembrane</keyword>
<evidence type="ECO:0000256" key="1">
    <source>
        <dbReference type="SAM" id="Phobius"/>
    </source>
</evidence>
<feature type="transmembrane region" description="Helical" evidence="1">
    <location>
        <begin position="76"/>
        <end position="95"/>
    </location>
</feature>
<reference evidence="3" key="1">
    <citation type="submission" date="2021-06" db="EMBL/GenBank/DDBJ databases">
        <authorList>
            <person name="Hodson N. C."/>
            <person name="Mongue J. A."/>
            <person name="Jaron S. K."/>
        </authorList>
    </citation>
    <scope>NUCLEOTIDE SEQUENCE</scope>
</reference>
<comment type="caution">
    <text evidence="3">The sequence shown here is derived from an EMBL/GenBank/DDBJ whole genome shotgun (WGS) entry which is preliminary data.</text>
</comment>
<keyword evidence="2" id="KW-0732">Signal</keyword>
<keyword evidence="1" id="KW-0472">Membrane</keyword>
<keyword evidence="1" id="KW-1133">Transmembrane helix</keyword>
<evidence type="ECO:0000313" key="4">
    <source>
        <dbReference type="Proteomes" id="UP000708208"/>
    </source>
</evidence>
<evidence type="ECO:0000256" key="2">
    <source>
        <dbReference type="SAM" id="SignalP"/>
    </source>
</evidence>
<feature type="transmembrane region" description="Helical" evidence="1">
    <location>
        <begin position="102"/>
        <end position="123"/>
    </location>
</feature>
<organism evidence="3 4">
    <name type="scientific">Allacma fusca</name>
    <dbReference type="NCBI Taxonomy" id="39272"/>
    <lineage>
        <taxon>Eukaryota</taxon>
        <taxon>Metazoa</taxon>
        <taxon>Ecdysozoa</taxon>
        <taxon>Arthropoda</taxon>
        <taxon>Hexapoda</taxon>
        <taxon>Collembola</taxon>
        <taxon>Symphypleona</taxon>
        <taxon>Sminthuridae</taxon>
        <taxon>Allacma</taxon>
    </lineage>
</organism>
<dbReference type="Proteomes" id="UP000708208">
    <property type="component" value="Unassembled WGS sequence"/>
</dbReference>